<gene>
    <name evidence="1" type="ordered locus">Os08g0163850</name>
</gene>
<dbReference type="AlphaFoldDB" id="A0A0P0XC16"/>
<dbReference type="Proteomes" id="UP000000763">
    <property type="component" value="Chromosome 8"/>
</dbReference>
<protein>
    <submittedName>
        <fullName evidence="1">Os08g0163850 protein</fullName>
    </submittedName>
</protein>
<reference evidence="1 2" key="1">
    <citation type="journal article" date="2005" name="Nature">
        <title>The map-based sequence of the rice genome.</title>
        <authorList>
            <consortium name="International rice genome sequencing project (IRGSP)"/>
            <person name="Matsumoto T."/>
            <person name="Wu J."/>
            <person name="Kanamori H."/>
            <person name="Katayose Y."/>
            <person name="Fujisawa M."/>
            <person name="Namiki N."/>
            <person name="Mizuno H."/>
            <person name="Yamamoto K."/>
            <person name="Antonio B.A."/>
            <person name="Baba T."/>
            <person name="Sakata K."/>
            <person name="Nagamura Y."/>
            <person name="Aoki H."/>
            <person name="Arikawa K."/>
            <person name="Arita K."/>
            <person name="Bito T."/>
            <person name="Chiden Y."/>
            <person name="Fujitsuka N."/>
            <person name="Fukunaka R."/>
            <person name="Hamada M."/>
            <person name="Harada C."/>
            <person name="Hayashi A."/>
            <person name="Hijishita S."/>
            <person name="Honda M."/>
            <person name="Hosokawa S."/>
            <person name="Ichikawa Y."/>
            <person name="Idonuma A."/>
            <person name="Iijima M."/>
            <person name="Ikeda M."/>
            <person name="Ikeno M."/>
            <person name="Ito K."/>
            <person name="Ito S."/>
            <person name="Ito T."/>
            <person name="Ito Y."/>
            <person name="Ito Y."/>
            <person name="Iwabuchi A."/>
            <person name="Kamiya K."/>
            <person name="Karasawa W."/>
            <person name="Kurita K."/>
            <person name="Katagiri S."/>
            <person name="Kikuta A."/>
            <person name="Kobayashi H."/>
            <person name="Kobayashi N."/>
            <person name="Machita K."/>
            <person name="Maehara T."/>
            <person name="Masukawa M."/>
            <person name="Mizubayashi T."/>
            <person name="Mukai Y."/>
            <person name="Nagasaki H."/>
            <person name="Nagata Y."/>
            <person name="Naito S."/>
            <person name="Nakashima M."/>
            <person name="Nakama Y."/>
            <person name="Nakamichi Y."/>
            <person name="Nakamura M."/>
            <person name="Meguro A."/>
            <person name="Negishi M."/>
            <person name="Ohta I."/>
            <person name="Ohta T."/>
            <person name="Okamoto M."/>
            <person name="Ono N."/>
            <person name="Saji S."/>
            <person name="Sakaguchi M."/>
            <person name="Sakai K."/>
            <person name="Shibata M."/>
            <person name="Shimokawa T."/>
            <person name="Song J."/>
            <person name="Takazaki Y."/>
            <person name="Terasawa K."/>
            <person name="Tsugane M."/>
            <person name="Tsuji K."/>
            <person name="Ueda S."/>
            <person name="Waki K."/>
            <person name="Yamagata H."/>
            <person name="Yamamoto M."/>
            <person name="Yamamoto S."/>
            <person name="Yamane H."/>
            <person name="Yoshiki S."/>
            <person name="Yoshihara R."/>
            <person name="Yukawa K."/>
            <person name="Zhong H."/>
            <person name="Yano M."/>
            <person name="Yuan Q."/>
            <person name="Ouyang S."/>
            <person name="Liu J."/>
            <person name="Jones K.M."/>
            <person name="Gansberger K."/>
            <person name="Moffat K."/>
            <person name="Hill J."/>
            <person name="Bera J."/>
            <person name="Fadrosh D."/>
            <person name="Jin S."/>
            <person name="Johri S."/>
            <person name="Kim M."/>
            <person name="Overton L."/>
            <person name="Reardon M."/>
            <person name="Tsitrin T."/>
            <person name="Vuong H."/>
            <person name="Weaver B."/>
            <person name="Ciecko A."/>
            <person name="Tallon L."/>
            <person name="Jackson J."/>
            <person name="Pai G."/>
            <person name="Aken S.V."/>
            <person name="Utterback T."/>
            <person name="Reidmuller S."/>
            <person name="Feldblyum T."/>
            <person name="Hsiao J."/>
            <person name="Zismann V."/>
            <person name="Iobst S."/>
            <person name="de Vazeille A.R."/>
            <person name="Buell C.R."/>
            <person name="Ying K."/>
            <person name="Li Y."/>
            <person name="Lu T."/>
            <person name="Huang Y."/>
            <person name="Zhao Q."/>
            <person name="Feng Q."/>
            <person name="Zhang L."/>
            <person name="Zhu J."/>
            <person name="Weng Q."/>
            <person name="Mu J."/>
            <person name="Lu Y."/>
            <person name="Fan D."/>
            <person name="Liu Y."/>
            <person name="Guan J."/>
            <person name="Zhang Y."/>
            <person name="Yu S."/>
            <person name="Liu X."/>
            <person name="Zhang Y."/>
            <person name="Hong G."/>
            <person name="Han B."/>
            <person name="Choisne N."/>
            <person name="Demange N."/>
            <person name="Orjeda G."/>
            <person name="Samain S."/>
            <person name="Cattolico L."/>
            <person name="Pelletier E."/>
            <person name="Couloux A."/>
            <person name="Segurens B."/>
            <person name="Wincker P."/>
            <person name="D'Hont A."/>
            <person name="Scarpelli C."/>
            <person name="Weissenbach J."/>
            <person name="Salanoubat M."/>
            <person name="Quetier F."/>
            <person name="Yu Y."/>
            <person name="Kim H.R."/>
            <person name="Rambo T."/>
            <person name="Currie J."/>
            <person name="Collura K."/>
            <person name="Luo M."/>
            <person name="Yang T."/>
            <person name="Ammiraju J.S.S."/>
            <person name="Engler F."/>
            <person name="Soderlund C."/>
            <person name="Wing R.A."/>
            <person name="Palmer L.E."/>
            <person name="de la Bastide M."/>
            <person name="Spiegel L."/>
            <person name="Nascimento L."/>
            <person name="Zutavern T."/>
            <person name="O'Shaughnessy A."/>
            <person name="Dike S."/>
            <person name="Dedhia N."/>
            <person name="Preston R."/>
            <person name="Balija V."/>
            <person name="McCombie W.R."/>
            <person name="Chow T."/>
            <person name="Chen H."/>
            <person name="Chung M."/>
            <person name="Chen C."/>
            <person name="Shaw J."/>
            <person name="Wu H."/>
            <person name="Hsiao K."/>
            <person name="Chao Y."/>
            <person name="Chu M."/>
            <person name="Cheng C."/>
            <person name="Hour A."/>
            <person name="Lee P."/>
            <person name="Lin S."/>
            <person name="Lin Y."/>
            <person name="Liou J."/>
            <person name="Liu S."/>
            <person name="Hsing Y."/>
            <person name="Raghuvanshi S."/>
            <person name="Mohanty A."/>
            <person name="Bharti A.K."/>
            <person name="Gaur A."/>
            <person name="Gupta V."/>
            <person name="Kumar D."/>
            <person name="Ravi V."/>
            <person name="Vij S."/>
            <person name="Kapur A."/>
            <person name="Khurana P."/>
            <person name="Khurana P."/>
            <person name="Khurana J.P."/>
            <person name="Tyagi A.K."/>
            <person name="Gaikwad K."/>
            <person name="Singh A."/>
            <person name="Dalal V."/>
            <person name="Srivastava S."/>
            <person name="Dixit A."/>
            <person name="Pal A.K."/>
            <person name="Ghazi I.A."/>
            <person name="Yadav M."/>
            <person name="Pandit A."/>
            <person name="Bhargava A."/>
            <person name="Sureshbabu K."/>
            <person name="Batra K."/>
            <person name="Sharma T.R."/>
            <person name="Mohapatra T."/>
            <person name="Singh N.K."/>
            <person name="Messing J."/>
            <person name="Nelson A.B."/>
            <person name="Fuks G."/>
            <person name="Kavchok S."/>
            <person name="Keizer G."/>
            <person name="Linton E."/>
            <person name="Llaca V."/>
            <person name="Song R."/>
            <person name="Tanyolac B."/>
            <person name="Young S."/>
            <person name="Ho-Il K."/>
            <person name="Hahn J.H."/>
            <person name="Sangsakoo G."/>
            <person name="Vanavichit A."/>
            <person name="de Mattos Luiz.A.T."/>
            <person name="Zimmer P.D."/>
            <person name="Malone G."/>
            <person name="Dellagostin O."/>
            <person name="de Oliveira A.C."/>
            <person name="Bevan M."/>
            <person name="Bancroft I."/>
            <person name="Minx P."/>
            <person name="Cordum H."/>
            <person name="Wilson R."/>
            <person name="Cheng Z."/>
            <person name="Jin W."/>
            <person name="Jiang J."/>
            <person name="Leong S.A."/>
            <person name="Iwama H."/>
            <person name="Gojobori T."/>
            <person name="Itoh T."/>
            <person name="Niimura Y."/>
            <person name="Fujii Y."/>
            <person name="Habara T."/>
            <person name="Sakai H."/>
            <person name="Sato Y."/>
            <person name="Wilson G."/>
            <person name="Kumar K."/>
            <person name="McCouch S."/>
            <person name="Juretic N."/>
            <person name="Hoen D."/>
            <person name="Wright S."/>
            <person name="Bruskiewich R."/>
            <person name="Bureau T."/>
            <person name="Miyao A."/>
            <person name="Hirochika H."/>
            <person name="Nishikawa T."/>
            <person name="Kadowaki K."/>
            <person name="Sugiura M."/>
            <person name="Burr B."/>
            <person name="Sasaki T."/>
        </authorList>
    </citation>
    <scope>NUCLEOTIDE SEQUENCE [LARGE SCALE GENOMIC DNA]</scope>
    <source>
        <strain evidence="2">cv. Nipponbare</strain>
    </source>
</reference>
<reference evidence="2" key="2">
    <citation type="journal article" date="2008" name="Nucleic Acids Res.">
        <title>The rice annotation project database (RAP-DB): 2008 update.</title>
        <authorList>
            <consortium name="The rice annotation project (RAP)"/>
        </authorList>
    </citation>
    <scope>GENOME REANNOTATION</scope>
    <source>
        <strain evidence="2">cv. Nipponbare</strain>
    </source>
</reference>
<organism evidence="1 2">
    <name type="scientific">Oryza sativa subsp. japonica</name>
    <name type="common">Rice</name>
    <dbReference type="NCBI Taxonomy" id="39947"/>
    <lineage>
        <taxon>Eukaryota</taxon>
        <taxon>Viridiplantae</taxon>
        <taxon>Streptophyta</taxon>
        <taxon>Embryophyta</taxon>
        <taxon>Tracheophyta</taxon>
        <taxon>Spermatophyta</taxon>
        <taxon>Magnoliopsida</taxon>
        <taxon>Liliopsida</taxon>
        <taxon>Poales</taxon>
        <taxon>Poaceae</taxon>
        <taxon>BOP clade</taxon>
        <taxon>Oryzoideae</taxon>
        <taxon>Oryzeae</taxon>
        <taxon>Oryzinae</taxon>
        <taxon>Oryza</taxon>
        <taxon>Oryza sativa</taxon>
    </lineage>
</organism>
<name>A0A0P0XC16_ORYSJ</name>
<accession>A0A0P0XC16</accession>
<sequence length="119" mass="12774">MVLASALGLEAVELLLELENPAVGAKDGVLDPRVGEVDDGRHANHGGAVGPDPLLLRLREAEDPLHAEHEARVPEALRLVGRGGGGGAVRRAAACPVVCARGARLLGRRRRRRRRRLRH</sequence>
<evidence type="ECO:0000313" key="2">
    <source>
        <dbReference type="Proteomes" id="UP000000763"/>
    </source>
</evidence>
<evidence type="ECO:0000313" key="1">
    <source>
        <dbReference type="EMBL" id="BAH94123.1"/>
    </source>
</evidence>
<dbReference type="EMBL" id="AP008214">
    <property type="protein sequence ID" value="BAH94123.1"/>
    <property type="molecule type" value="Genomic_DNA"/>
</dbReference>
<dbReference type="Gramene" id="Os08t0163850-01">
    <property type="protein sequence ID" value="Os08t0163850-01"/>
    <property type="gene ID" value="Os08g0163850"/>
</dbReference>
<dbReference type="KEGG" id="dosa:Os08g0163850"/>
<proteinExistence type="predicted"/>